<evidence type="ECO:0000256" key="6">
    <source>
        <dbReference type="ARBA" id="ARBA00048336"/>
    </source>
</evidence>
<evidence type="ECO:0000256" key="5">
    <source>
        <dbReference type="ARBA" id="ARBA00047761"/>
    </source>
</evidence>
<evidence type="ECO:0000256" key="4">
    <source>
        <dbReference type="ARBA" id="ARBA00023242"/>
    </source>
</evidence>
<protein>
    <recommendedName>
        <fullName evidence="2">protein-serine/threonine phosphatase</fullName>
        <ecNumber evidence="2">3.1.3.16</ecNumber>
    </recommendedName>
</protein>
<sequence>MLERWLKLLDPKGKYFSDRIISRDDGTVRHKKSLDVMGNEEAVLFVDESKIVWQKKYGEFFASSCKQFKEDSKLLPDESESDGALSTVLNVLKQTHGILF</sequence>
<dbReference type="EC" id="3.1.3.16" evidence="2"/>
<evidence type="ECO:0000256" key="1">
    <source>
        <dbReference type="ARBA" id="ARBA00004123"/>
    </source>
</evidence>
<dbReference type="PANTHER" id="PTHR23081:SF36">
    <property type="entry name" value="RNA POLYMERASE II SUBUNIT A C-TERMINAL DOMAIN PHOSPHATASE"/>
    <property type="match status" value="1"/>
</dbReference>
<accession>D7KKS5</accession>
<dbReference type="STRING" id="81972.D7KKS5"/>
<keyword evidence="8" id="KW-1185">Reference proteome</keyword>
<evidence type="ECO:0000256" key="2">
    <source>
        <dbReference type="ARBA" id="ARBA00013081"/>
    </source>
</evidence>
<organism evidence="8">
    <name type="scientific">Arabidopsis lyrata subsp. lyrata</name>
    <name type="common">Lyre-leaved rock-cress</name>
    <dbReference type="NCBI Taxonomy" id="81972"/>
    <lineage>
        <taxon>Eukaryota</taxon>
        <taxon>Viridiplantae</taxon>
        <taxon>Streptophyta</taxon>
        <taxon>Embryophyta</taxon>
        <taxon>Tracheophyta</taxon>
        <taxon>Spermatophyta</taxon>
        <taxon>Magnoliopsida</taxon>
        <taxon>eudicotyledons</taxon>
        <taxon>Gunneridae</taxon>
        <taxon>Pentapetalae</taxon>
        <taxon>rosids</taxon>
        <taxon>malvids</taxon>
        <taxon>Brassicales</taxon>
        <taxon>Brassicaceae</taxon>
        <taxon>Camelineae</taxon>
        <taxon>Arabidopsis</taxon>
    </lineage>
</organism>
<keyword evidence="4" id="KW-0539">Nucleus</keyword>
<comment type="catalytic activity">
    <reaction evidence="5">
        <text>O-phospho-L-seryl-[protein] + H2O = L-seryl-[protein] + phosphate</text>
        <dbReference type="Rhea" id="RHEA:20629"/>
        <dbReference type="Rhea" id="RHEA-COMP:9863"/>
        <dbReference type="Rhea" id="RHEA-COMP:11604"/>
        <dbReference type="ChEBI" id="CHEBI:15377"/>
        <dbReference type="ChEBI" id="CHEBI:29999"/>
        <dbReference type="ChEBI" id="CHEBI:43474"/>
        <dbReference type="ChEBI" id="CHEBI:83421"/>
        <dbReference type="EC" id="3.1.3.16"/>
    </reaction>
</comment>
<comment type="subcellular location">
    <subcellularLocation>
        <location evidence="1">Nucleus</location>
    </subcellularLocation>
</comment>
<dbReference type="Gene3D" id="3.40.50.1000">
    <property type="entry name" value="HAD superfamily/HAD-like"/>
    <property type="match status" value="1"/>
</dbReference>
<gene>
    <name evidence="7" type="ORF">ARALYDRAFT_888325</name>
</gene>
<dbReference type="GO" id="GO:0008420">
    <property type="term" value="F:RNA polymerase II CTD heptapeptide repeat phosphatase activity"/>
    <property type="evidence" value="ECO:0007669"/>
    <property type="project" value="InterPro"/>
</dbReference>
<dbReference type="Proteomes" id="UP000008694">
    <property type="component" value="Unassembled WGS sequence"/>
</dbReference>
<dbReference type="eggNOG" id="KOG0323">
    <property type="taxonomic scope" value="Eukaryota"/>
</dbReference>
<dbReference type="Gramene" id="scaffold_101119.1">
    <property type="protein sequence ID" value="scaffold_101119.1"/>
    <property type="gene ID" value="scaffold_101119.1"/>
</dbReference>
<dbReference type="HOGENOM" id="CLU_2309894_0_0_1"/>
<keyword evidence="3" id="KW-0378">Hydrolase</keyword>
<evidence type="ECO:0000256" key="3">
    <source>
        <dbReference type="ARBA" id="ARBA00022801"/>
    </source>
</evidence>
<dbReference type="InterPro" id="IPR023214">
    <property type="entry name" value="HAD_sf"/>
</dbReference>
<dbReference type="GO" id="GO:0005634">
    <property type="term" value="C:nucleus"/>
    <property type="evidence" value="ECO:0007669"/>
    <property type="project" value="UniProtKB-SubCell"/>
</dbReference>
<dbReference type="PANTHER" id="PTHR23081">
    <property type="entry name" value="RNA POLYMERASE II CTD PHOSPHATASE"/>
    <property type="match status" value="1"/>
</dbReference>
<dbReference type="AlphaFoldDB" id="D7KKS5"/>
<dbReference type="InterPro" id="IPR039189">
    <property type="entry name" value="Fcp1"/>
</dbReference>
<dbReference type="EMBL" id="GL348713">
    <property type="protein sequence ID" value="EFH66075.1"/>
    <property type="molecule type" value="Genomic_DNA"/>
</dbReference>
<reference evidence="8" key="1">
    <citation type="journal article" date="2011" name="Nat. Genet.">
        <title>The Arabidopsis lyrata genome sequence and the basis of rapid genome size change.</title>
        <authorList>
            <person name="Hu T.T."/>
            <person name="Pattyn P."/>
            <person name="Bakker E.G."/>
            <person name="Cao J."/>
            <person name="Cheng J.-F."/>
            <person name="Clark R.M."/>
            <person name="Fahlgren N."/>
            <person name="Fawcett J.A."/>
            <person name="Grimwood J."/>
            <person name="Gundlach H."/>
            <person name="Haberer G."/>
            <person name="Hollister J.D."/>
            <person name="Ossowski S."/>
            <person name="Ottilar R.P."/>
            <person name="Salamov A.A."/>
            <person name="Schneeberger K."/>
            <person name="Spannagl M."/>
            <person name="Wang X."/>
            <person name="Yang L."/>
            <person name="Nasrallah M.E."/>
            <person name="Bergelson J."/>
            <person name="Carrington J.C."/>
            <person name="Gaut B.S."/>
            <person name="Schmutz J."/>
            <person name="Mayer K.F.X."/>
            <person name="Van de Peer Y."/>
            <person name="Grigoriev I.V."/>
            <person name="Nordborg M."/>
            <person name="Weigel D."/>
            <person name="Guo Y.-L."/>
        </authorList>
    </citation>
    <scope>NUCLEOTIDE SEQUENCE [LARGE SCALE GENOMIC DNA]</scope>
    <source>
        <strain evidence="8">cv. MN47</strain>
    </source>
</reference>
<evidence type="ECO:0000313" key="8">
    <source>
        <dbReference type="Proteomes" id="UP000008694"/>
    </source>
</evidence>
<evidence type="ECO:0000313" key="7">
    <source>
        <dbReference type="EMBL" id="EFH66075.1"/>
    </source>
</evidence>
<name>D7KKS5_ARALL</name>
<proteinExistence type="predicted"/>
<comment type="catalytic activity">
    <reaction evidence="6">
        <text>O-phospho-L-threonyl-[protein] + H2O = L-threonyl-[protein] + phosphate</text>
        <dbReference type="Rhea" id="RHEA:47004"/>
        <dbReference type="Rhea" id="RHEA-COMP:11060"/>
        <dbReference type="Rhea" id="RHEA-COMP:11605"/>
        <dbReference type="ChEBI" id="CHEBI:15377"/>
        <dbReference type="ChEBI" id="CHEBI:30013"/>
        <dbReference type="ChEBI" id="CHEBI:43474"/>
        <dbReference type="ChEBI" id="CHEBI:61977"/>
        <dbReference type="EC" id="3.1.3.16"/>
    </reaction>
</comment>